<dbReference type="EMBL" id="QJJK01000002">
    <property type="protein sequence ID" value="PXW63329.1"/>
    <property type="molecule type" value="Genomic_DNA"/>
</dbReference>
<organism evidence="2 3">
    <name type="scientific">Chelatococcus asaccharovorans</name>
    <dbReference type="NCBI Taxonomy" id="28210"/>
    <lineage>
        <taxon>Bacteria</taxon>
        <taxon>Pseudomonadati</taxon>
        <taxon>Pseudomonadota</taxon>
        <taxon>Alphaproteobacteria</taxon>
        <taxon>Hyphomicrobiales</taxon>
        <taxon>Chelatococcaceae</taxon>
        <taxon>Chelatococcus</taxon>
    </lineage>
</organism>
<dbReference type="GO" id="GO:0005829">
    <property type="term" value="C:cytosol"/>
    <property type="evidence" value="ECO:0007669"/>
    <property type="project" value="TreeGrafter"/>
</dbReference>
<dbReference type="InterPro" id="IPR010982">
    <property type="entry name" value="Lambda_DNA-bd_dom_sf"/>
</dbReference>
<dbReference type="Gene3D" id="1.10.260.40">
    <property type="entry name" value="lambda repressor-like DNA-binding domains"/>
    <property type="match status" value="1"/>
</dbReference>
<accession>A0A2V3URJ3</accession>
<dbReference type="Pfam" id="PF07883">
    <property type="entry name" value="Cupin_2"/>
    <property type="match status" value="1"/>
</dbReference>
<reference evidence="2 3" key="1">
    <citation type="submission" date="2018-05" db="EMBL/GenBank/DDBJ databases">
        <title>Genomic Encyclopedia of Type Strains, Phase IV (KMG-IV): sequencing the most valuable type-strain genomes for metagenomic binning, comparative biology and taxonomic classification.</title>
        <authorList>
            <person name="Goeker M."/>
        </authorList>
    </citation>
    <scope>NUCLEOTIDE SEQUENCE [LARGE SCALE GENOMIC DNA]</scope>
    <source>
        <strain evidence="2 3">DSM 6462</strain>
    </source>
</reference>
<dbReference type="SMART" id="SM00530">
    <property type="entry name" value="HTH_XRE"/>
    <property type="match status" value="1"/>
</dbReference>
<dbReference type="PANTHER" id="PTHR46797:SF2">
    <property type="entry name" value="TRANSCRIPTIONAL REGULATOR"/>
    <property type="match status" value="1"/>
</dbReference>
<proteinExistence type="predicted"/>
<dbReference type="InterPro" id="IPR013096">
    <property type="entry name" value="Cupin_2"/>
</dbReference>
<dbReference type="Proteomes" id="UP000248021">
    <property type="component" value="Unassembled WGS sequence"/>
</dbReference>
<dbReference type="OrthoDB" id="9814751at2"/>
<keyword evidence="3" id="KW-1185">Reference proteome</keyword>
<evidence type="ECO:0000313" key="3">
    <source>
        <dbReference type="Proteomes" id="UP000248021"/>
    </source>
</evidence>
<dbReference type="Gene3D" id="2.60.120.10">
    <property type="entry name" value="Jelly Rolls"/>
    <property type="match status" value="1"/>
</dbReference>
<dbReference type="SUPFAM" id="SSF51182">
    <property type="entry name" value="RmlC-like cupins"/>
    <property type="match status" value="1"/>
</dbReference>
<evidence type="ECO:0000256" key="1">
    <source>
        <dbReference type="ARBA" id="ARBA00023125"/>
    </source>
</evidence>
<protein>
    <submittedName>
        <fullName evidence="2">XRE family transcriptional regulator</fullName>
    </submittedName>
</protein>
<dbReference type="CDD" id="cd02209">
    <property type="entry name" value="cupin_XRE_C"/>
    <property type="match status" value="1"/>
</dbReference>
<dbReference type="AlphaFoldDB" id="A0A2V3URJ3"/>
<dbReference type="GO" id="GO:0003700">
    <property type="term" value="F:DNA-binding transcription factor activity"/>
    <property type="evidence" value="ECO:0007669"/>
    <property type="project" value="TreeGrafter"/>
</dbReference>
<dbReference type="InterPro" id="IPR001387">
    <property type="entry name" value="Cro/C1-type_HTH"/>
</dbReference>
<dbReference type="PROSITE" id="PS50943">
    <property type="entry name" value="HTH_CROC1"/>
    <property type="match status" value="1"/>
</dbReference>
<dbReference type="SUPFAM" id="SSF47413">
    <property type="entry name" value="lambda repressor-like DNA-binding domains"/>
    <property type="match status" value="1"/>
</dbReference>
<gene>
    <name evidence="2" type="ORF">C7450_102244</name>
</gene>
<name>A0A2V3URJ3_9HYPH</name>
<comment type="caution">
    <text evidence="2">The sequence shown here is derived from an EMBL/GenBank/DDBJ whole genome shotgun (WGS) entry which is preliminary data.</text>
</comment>
<dbReference type="CDD" id="cd00093">
    <property type="entry name" value="HTH_XRE"/>
    <property type="match status" value="1"/>
</dbReference>
<keyword evidence="1" id="KW-0238">DNA-binding</keyword>
<evidence type="ECO:0000313" key="2">
    <source>
        <dbReference type="EMBL" id="PXW63329.1"/>
    </source>
</evidence>
<dbReference type="GO" id="GO:0003677">
    <property type="term" value="F:DNA binding"/>
    <property type="evidence" value="ECO:0007669"/>
    <property type="project" value="UniProtKB-KW"/>
</dbReference>
<dbReference type="InterPro" id="IPR014710">
    <property type="entry name" value="RmlC-like_jellyroll"/>
</dbReference>
<sequence length="229" mass="25055">MIKIDRRASAIRRSLCAGDDDCQMIKDTDIVSEPSLTPQDDPAGTTASTLAAIGLRIRDVRQARNMTLQALADACGLSASMLSLVERGRASPSIGSLIVIASALGVQMSDFIVDQAVDDEKLVVTSSEQRVIETAAHVIRRLIKEDRARGISIAINEYAPHTGATEKPITHDGFEYGFVLEGKLTVEVDGLLHVVEGGDLISYSSRRPHRIWNHGKEQVRTLWINLQRD</sequence>
<dbReference type="InterPro" id="IPR011051">
    <property type="entry name" value="RmlC_Cupin_sf"/>
</dbReference>
<dbReference type="InterPro" id="IPR050807">
    <property type="entry name" value="TransReg_Diox_bact_type"/>
</dbReference>
<dbReference type="PANTHER" id="PTHR46797">
    <property type="entry name" value="HTH-TYPE TRANSCRIPTIONAL REGULATOR"/>
    <property type="match status" value="1"/>
</dbReference>
<dbReference type="Pfam" id="PF01381">
    <property type="entry name" value="HTH_3"/>
    <property type="match status" value="1"/>
</dbReference>